<feature type="region of interest" description="Disordered" evidence="1">
    <location>
        <begin position="53"/>
        <end position="77"/>
    </location>
</feature>
<dbReference type="KEGG" id="psey:GU243_23275"/>
<reference evidence="2 3" key="1">
    <citation type="submission" date="2020-01" db="EMBL/GenBank/DDBJ databases">
        <title>Pseudarthrobacter psychrotolerans sp. nov., isolated from antarctic soil.</title>
        <authorList>
            <person name="Shin Y."/>
            <person name="Park W."/>
        </authorList>
    </citation>
    <scope>NUCLEOTIDE SEQUENCE [LARGE SCALE GENOMIC DNA]</scope>
    <source>
        <strain evidence="2 3">YJ56</strain>
    </source>
</reference>
<protein>
    <submittedName>
        <fullName evidence="2">Uncharacterized protein</fullName>
    </submittedName>
</protein>
<dbReference type="EMBL" id="CP047898">
    <property type="protein sequence ID" value="QHK22100.1"/>
    <property type="molecule type" value="Genomic_DNA"/>
</dbReference>
<proteinExistence type="predicted"/>
<gene>
    <name evidence="2" type="ORF">GU243_23275</name>
</gene>
<feature type="region of interest" description="Disordered" evidence="1">
    <location>
        <begin position="89"/>
        <end position="125"/>
    </location>
</feature>
<organism evidence="2 3">
    <name type="scientific">Pseudarthrobacter psychrotolerans</name>
    <dbReference type="NCBI Taxonomy" id="2697569"/>
    <lineage>
        <taxon>Bacteria</taxon>
        <taxon>Bacillati</taxon>
        <taxon>Actinomycetota</taxon>
        <taxon>Actinomycetes</taxon>
        <taxon>Micrococcales</taxon>
        <taxon>Micrococcaceae</taxon>
        <taxon>Pseudarthrobacter</taxon>
    </lineage>
</organism>
<evidence type="ECO:0000313" key="2">
    <source>
        <dbReference type="EMBL" id="QHK22100.1"/>
    </source>
</evidence>
<dbReference type="Proteomes" id="UP000464186">
    <property type="component" value="Chromosome"/>
</dbReference>
<name>A0A6P1NUM8_9MICC</name>
<accession>A0A6P1NUM8</accession>
<evidence type="ECO:0000313" key="3">
    <source>
        <dbReference type="Proteomes" id="UP000464186"/>
    </source>
</evidence>
<keyword evidence="3" id="KW-1185">Reference proteome</keyword>
<sequence>MLSPLPVAGVVTGGSLPDPLKLSQHFQDGPGDLQEPVRLDHVLPAGVQRVPGHLRHRCGSDLPEPAGTDHRDGQRTRPRTVLVALHRQTPSSVPTVTGPGGPGCHSLADDVGAPDDFPAESRSASCEMPSAAEAFGTLPW</sequence>
<evidence type="ECO:0000256" key="1">
    <source>
        <dbReference type="SAM" id="MobiDB-lite"/>
    </source>
</evidence>
<dbReference type="AlphaFoldDB" id="A0A6P1NUM8"/>